<proteinExistence type="predicted"/>
<evidence type="ECO:0000313" key="3">
    <source>
        <dbReference type="EMBL" id="PQO44040.1"/>
    </source>
</evidence>
<keyword evidence="1" id="KW-0040">ANK repeat</keyword>
<dbReference type="Proteomes" id="UP000237819">
    <property type="component" value="Unassembled WGS sequence"/>
</dbReference>
<feature type="transmembrane region" description="Helical" evidence="2">
    <location>
        <begin position="32"/>
        <end position="53"/>
    </location>
</feature>
<organism evidence="3 4">
    <name type="scientific">Blastopirellula marina</name>
    <dbReference type="NCBI Taxonomy" id="124"/>
    <lineage>
        <taxon>Bacteria</taxon>
        <taxon>Pseudomonadati</taxon>
        <taxon>Planctomycetota</taxon>
        <taxon>Planctomycetia</taxon>
        <taxon>Pirellulales</taxon>
        <taxon>Pirellulaceae</taxon>
        <taxon>Blastopirellula</taxon>
    </lineage>
</organism>
<dbReference type="InterPro" id="IPR002110">
    <property type="entry name" value="Ankyrin_rpt"/>
</dbReference>
<feature type="repeat" description="ANK" evidence="1">
    <location>
        <begin position="217"/>
        <end position="249"/>
    </location>
</feature>
<reference evidence="3 4" key="1">
    <citation type="submission" date="2018-02" db="EMBL/GenBank/DDBJ databases">
        <title>Comparative genomes isolates from brazilian mangrove.</title>
        <authorList>
            <person name="Araujo J.E."/>
            <person name="Taketani R.G."/>
            <person name="Silva M.C.P."/>
            <person name="Loureco M.V."/>
            <person name="Andreote F.D."/>
        </authorList>
    </citation>
    <scope>NUCLEOTIDE SEQUENCE [LARGE SCALE GENOMIC DNA]</scope>
    <source>
        <strain evidence="3 4">Nap-Phe MGV</strain>
    </source>
</reference>
<dbReference type="Gene3D" id="1.25.40.20">
    <property type="entry name" value="Ankyrin repeat-containing domain"/>
    <property type="match status" value="1"/>
</dbReference>
<gene>
    <name evidence="3" type="ORF">C5Y93_21095</name>
</gene>
<dbReference type="AlphaFoldDB" id="A0A2S8GI76"/>
<dbReference type="Pfam" id="PF00023">
    <property type="entry name" value="Ank"/>
    <property type="match status" value="1"/>
</dbReference>
<keyword evidence="2" id="KW-1133">Transmembrane helix</keyword>
<evidence type="ECO:0000256" key="1">
    <source>
        <dbReference type="PROSITE-ProRule" id="PRU00023"/>
    </source>
</evidence>
<dbReference type="PROSITE" id="PS50088">
    <property type="entry name" value="ANK_REPEAT"/>
    <property type="match status" value="1"/>
</dbReference>
<accession>A0A2S8GI76</accession>
<keyword evidence="2" id="KW-0472">Membrane</keyword>
<protein>
    <submittedName>
        <fullName evidence="3">Uncharacterized protein</fullName>
    </submittedName>
</protein>
<comment type="caution">
    <text evidence="3">The sequence shown here is derived from an EMBL/GenBank/DDBJ whole genome shotgun (WGS) entry which is preliminary data.</text>
</comment>
<evidence type="ECO:0000313" key="4">
    <source>
        <dbReference type="Proteomes" id="UP000237819"/>
    </source>
</evidence>
<evidence type="ECO:0000256" key="2">
    <source>
        <dbReference type="SAM" id="Phobius"/>
    </source>
</evidence>
<feature type="transmembrane region" description="Helical" evidence="2">
    <location>
        <begin position="79"/>
        <end position="100"/>
    </location>
</feature>
<sequence>MRSLLVLLAVPIALVGYYYLRLDPVRFELDRLTGVALATIVVILWSAALQISWREKDERPDSPTASPDSPARMTTPYRAIAAGFCVVLAIPVTAYAWHWIQQNAADQVARFCVAADLPVQVRYVSVPVTPPRVATVADQGFLLAEPLDCEFYIRDPAFNPTTYQCLLGRAPQLGRPHPLIAKHQPPRAAPTNESPVRTATDAERYYETSVWDLEPHERSAAMTWAIQRGDVKRVQELIDAGADVNARCSESGRTPLEDAELCGQRKMIDLLKAAGAEPPPDA</sequence>
<name>A0A2S8GI76_9BACT</name>
<dbReference type="EMBL" id="PUHZ01000021">
    <property type="protein sequence ID" value="PQO44040.1"/>
    <property type="molecule type" value="Genomic_DNA"/>
</dbReference>
<keyword evidence="2" id="KW-0812">Transmembrane</keyword>
<dbReference type="SMART" id="SM00248">
    <property type="entry name" value="ANK"/>
    <property type="match status" value="2"/>
</dbReference>
<dbReference type="SUPFAM" id="SSF48403">
    <property type="entry name" value="Ankyrin repeat"/>
    <property type="match status" value="1"/>
</dbReference>
<dbReference type="InterPro" id="IPR036770">
    <property type="entry name" value="Ankyrin_rpt-contain_sf"/>
</dbReference>